<dbReference type="InterPro" id="IPR011059">
    <property type="entry name" value="Metal-dep_hydrolase_composite"/>
</dbReference>
<dbReference type="SUPFAM" id="SSF51338">
    <property type="entry name" value="Composite domain of metallo-dependent hydrolases"/>
    <property type="match status" value="1"/>
</dbReference>
<evidence type="ECO:0000259" key="1">
    <source>
        <dbReference type="Pfam" id="PF07969"/>
    </source>
</evidence>
<dbReference type="InterPro" id="IPR013108">
    <property type="entry name" value="Amidohydro_3"/>
</dbReference>
<dbReference type="Gene3D" id="3.20.20.140">
    <property type="entry name" value="Metal-dependent hydrolases"/>
    <property type="match status" value="1"/>
</dbReference>
<dbReference type="Pfam" id="PF07969">
    <property type="entry name" value="Amidohydro_3"/>
    <property type="match status" value="1"/>
</dbReference>
<dbReference type="PANTHER" id="PTHR22642:SF2">
    <property type="entry name" value="PROTEIN LONG AFTER FAR-RED 3"/>
    <property type="match status" value="1"/>
</dbReference>
<organism evidence="2 3">
    <name type="scientific">Mycolicibacterium boenickei</name>
    <dbReference type="NCBI Taxonomy" id="146017"/>
    <lineage>
        <taxon>Bacteria</taxon>
        <taxon>Bacillati</taxon>
        <taxon>Actinomycetota</taxon>
        <taxon>Actinomycetes</taxon>
        <taxon>Mycobacteriales</taxon>
        <taxon>Mycobacteriaceae</taxon>
        <taxon>Mycolicibacterium</taxon>
    </lineage>
</organism>
<dbReference type="Gene3D" id="2.30.40.10">
    <property type="entry name" value="Urease, subunit C, domain 1"/>
    <property type="match status" value="1"/>
</dbReference>
<keyword evidence="3" id="KW-1185">Reference proteome</keyword>
<evidence type="ECO:0000313" key="2">
    <source>
        <dbReference type="EMBL" id="BBX90623.1"/>
    </source>
</evidence>
<evidence type="ECO:0000313" key="3">
    <source>
        <dbReference type="Proteomes" id="UP000466683"/>
    </source>
</evidence>
<dbReference type="InterPro" id="IPR006311">
    <property type="entry name" value="TAT_signal"/>
</dbReference>
<accession>A0ABN5Z9H4</accession>
<reference evidence="2 3" key="1">
    <citation type="journal article" date="2019" name="Emerg. Microbes Infect.">
        <title>Comprehensive subspecies identification of 175 nontuberculous mycobacteria species based on 7547 genomic profiles.</title>
        <authorList>
            <person name="Matsumoto Y."/>
            <person name="Kinjo T."/>
            <person name="Motooka D."/>
            <person name="Nabeya D."/>
            <person name="Jung N."/>
            <person name="Uechi K."/>
            <person name="Horii T."/>
            <person name="Iida T."/>
            <person name="Fujita J."/>
            <person name="Nakamura S."/>
        </authorList>
    </citation>
    <scope>NUCLEOTIDE SEQUENCE [LARGE SCALE GENOMIC DNA]</scope>
    <source>
        <strain evidence="2 3">JCM 15653</strain>
    </source>
</reference>
<dbReference type="InterPro" id="IPR033932">
    <property type="entry name" value="YtcJ-like"/>
</dbReference>
<dbReference type="InterPro" id="IPR032466">
    <property type="entry name" value="Metal_Hydrolase"/>
</dbReference>
<dbReference type="Gene3D" id="3.10.310.70">
    <property type="match status" value="1"/>
</dbReference>
<dbReference type="PROSITE" id="PS51257">
    <property type="entry name" value="PROKAR_LIPOPROTEIN"/>
    <property type="match status" value="1"/>
</dbReference>
<dbReference type="Proteomes" id="UP000466683">
    <property type="component" value="Chromosome"/>
</dbReference>
<dbReference type="SUPFAM" id="SSF51556">
    <property type="entry name" value="Metallo-dependent hydrolases"/>
    <property type="match status" value="1"/>
</dbReference>
<protein>
    <submittedName>
        <fullName evidence="2">Amidohydrolase</fullName>
    </submittedName>
</protein>
<dbReference type="PROSITE" id="PS51318">
    <property type="entry name" value="TAT"/>
    <property type="match status" value="1"/>
</dbReference>
<dbReference type="PANTHER" id="PTHR22642">
    <property type="entry name" value="IMIDAZOLONEPROPIONASE"/>
    <property type="match status" value="1"/>
</dbReference>
<dbReference type="CDD" id="cd01300">
    <property type="entry name" value="YtcJ_like"/>
    <property type="match status" value="1"/>
</dbReference>
<dbReference type="EMBL" id="AP022579">
    <property type="protein sequence ID" value="BBX90623.1"/>
    <property type="molecule type" value="Genomic_DNA"/>
</dbReference>
<sequence>MREPSDHLMSRRQALTMLGLLGAAPVVLAGCNTRPSRPSAESAEVIFRNGTVYTVDPAKPRAEAVATRGKQIVQVGTTDEVMALAGPSTRVVDLDGGMLLPGFAEGHIHPIAGSAITRGVDLQFDTRDAILDALRNYAPTVAGGGPVRGFGWRYDAFPATGPRREDLDAIWPDRPVLLIAIDAHSAWVNTKTLELAGITKDSADPVPGFSVFQRDPDGTPTGYLVEVPAYMQVLNSVVPMDEAFVAESLTQWAPRASEAGITSMFDAGVEIMPEDKAFGHYRNLESAGKLPFRVTGSYYYNDPKIDPLPKIIALRDGPQSELVHVNVLKIVMDGVDAGRTAAMLAPYADQPDTSGQSLFTAEQVNDVVKRADAQGIDVHVHCIGDRSTRMTLDAIDAAIETNPPRDRRNAIAHLQCVDPQDIPRLGALGVIAQISAQWATPDPYWRNVTTVRLGPERANRMYAFKSLADGGARLSFGCDWPAASYYSTFRPLEAIEIAVTRQELGKPDQAPLPRPEERLSLDQAIAAQTMGPAYQLRREDDLGSITVGKLADLVVLDKDLTAIPPHEIHQAAVKLTMMNGVVRHEK</sequence>
<proteinExistence type="predicted"/>
<dbReference type="RefSeq" id="WP_234815758.1">
    <property type="nucleotide sequence ID" value="NZ_AP022579.1"/>
</dbReference>
<feature type="domain" description="Amidohydrolase 3" evidence="1">
    <location>
        <begin position="90"/>
        <end position="582"/>
    </location>
</feature>
<name>A0ABN5Z9H4_9MYCO</name>
<gene>
    <name evidence="2" type="ORF">MBOE_22720</name>
</gene>